<evidence type="ECO:0000256" key="4">
    <source>
        <dbReference type="ARBA" id="ARBA00022679"/>
    </source>
</evidence>
<evidence type="ECO:0000313" key="16">
    <source>
        <dbReference type="EMBL" id="KAL3096955.1"/>
    </source>
</evidence>
<dbReference type="InterPro" id="IPR028258">
    <property type="entry name" value="Sec3-PIP2_bind"/>
</dbReference>
<evidence type="ECO:0000259" key="14">
    <source>
        <dbReference type="PROSITE" id="PS50001"/>
    </source>
</evidence>
<keyword evidence="6" id="KW-0418">Kinase</keyword>
<feature type="compositionally biased region" description="Low complexity" evidence="13">
    <location>
        <begin position="119"/>
        <end position="131"/>
    </location>
</feature>
<evidence type="ECO:0000256" key="12">
    <source>
        <dbReference type="PROSITE-ProRule" id="PRU10141"/>
    </source>
</evidence>
<dbReference type="GO" id="GO:0005524">
    <property type="term" value="F:ATP binding"/>
    <property type="evidence" value="ECO:0007669"/>
    <property type="project" value="UniProtKB-UniRule"/>
</dbReference>
<dbReference type="PANTHER" id="PTHR16092">
    <property type="entry name" value="SEC3/SYNTAXIN-RELATED"/>
    <property type="match status" value="1"/>
</dbReference>
<dbReference type="Proteomes" id="UP001620645">
    <property type="component" value="Unassembled WGS sequence"/>
</dbReference>
<dbReference type="InterPro" id="IPR011009">
    <property type="entry name" value="Kinase-like_dom_sf"/>
</dbReference>
<feature type="region of interest" description="Disordered" evidence="13">
    <location>
        <begin position="23"/>
        <end position="45"/>
    </location>
</feature>
<evidence type="ECO:0000256" key="3">
    <source>
        <dbReference type="ARBA" id="ARBA00022483"/>
    </source>
</evidence>
<dbReference type="Pfam" id="PF20654">
    <property type="entry name" value="Sec3_C-term"/>
    <property type="match status" value="1"/>
</dbReference>
<dbReference type="PROSITE" id="PS50001">
    <property type="entry name" value="SH2"/>
    <property type="match status" value="1"/>
</dbReference>
<comment type="similarity">
    <text evidence="1">Belongs to the SEC3 family.</text>
</comment>
<dbReference type="Gene3D" id="1.10.510.10">
    <property type="entry name" value="Transferase(Phosphotransferase) domain 1"/>
    <property type="match status" value="1"/>
</dbReference>
<protein>
    <recommendedName>
        <fullName evidence="18">Non-specific protein-tyrosine kinase</fullName>
    </recommendedName>
</protein>
<dbReference type="SUPFAM" id="SSF55550">
    <property type="entry name" value="SH2 domain"/>
    <property type="match status" value="1"/>
</dbReference>
<reference evidence="16 17" key="1">
    <citation type="submission" date="2024-10" db="EMBL/GenBank/DDBJ databases">
        <authorList>
            <person name="Kim D."/>
        </authorList>
    </citation>
    <scope>NUCLEOTIDE SEQUENCE [LARGE SCALE GENOMIC DNA]</scope>
    <source>
        <strain evidence="16">Taebaek</strain>
    </source>
</reference>
<dbReference type="InterPro" id="IPR048628">
    <property type="entry name" value="Sec3_C"/>
</dbReference>
<keyword evidence="7 12" id="KW-0067">ATP-binding</keyword>
<dbReference type="EMBL" id="JBICCN010000056">
    <property type="protein sequence ID" value="KAL3096955.1"/>
    <property type="molecule type" value="Genomic_DNA"/>
</dbReference>
<dbReference type="PROSITE" id="PS00107">
    <property type="entry name" value="PROTEIN_KINASE_ATP"/>
    <property type="match status" value="1"/>
</dbReference>
<evidence type="ECO:0000256" key="1">
    <source>
        <dbReference type="ARBA" id="ARBA00006518"/>
    </source>
</evidence>
<dbReference type="InterPro" id="IPR036860">
    <property type="entry name" value="SH2_dom_sf"/>
</dbReference>
<gene>
    <name evidence="16" type="ORF">niasHS_002671</name>
</gene>
<keyword evidence="17" id="KW-1185">Reference proteome</keyword>
<organism evidence="16 17">
    <name type="scientific">Heterodera schachtii</name>
    <name type="common">Sugarbeet cyst nematode worm</name>
    <name type="synonym">Tylenchus schachtii</name>
    <dbReference type="NCBI Taxonomy" id="97005"/>
    <lineage>
        <taxon>Eukaryota</taxon>
        <taxon>Metazoa</taxon>
        <taxon>Ecdysozoa</taxon>
        <taxon>Nematoda</taxon>
        <taxon>Chromadorea</taxon>
        <taxon>Rhabditida</taxon>
        <taxon>Tylenchina</taxon>
        <taxon>Tylenchomorpha</taxon>
        <taxon>Tylenchoidea</taxon>
        <taxon>Heteroderidae</taxon>
        <taxon>Heteroderinae</taxon>
        <taxon>Heterodera</taxon>
    </lineage>
</organism>
<evidence type="ECO:0000256" key="13">
    <source>
        <dbReference type="SAM" id="MobiDB-lite"/>
    </source>
</evidence>
<evidence type="ECO:0000313" key="17">
    <source>
        <dbReference type="Proteomes" id="UP001620645"/>
    </source>
</evidence>
<evidence type="ECO:0000256" key="9">
    <source>
        <dbReference type="ARBA" id="ARBA00023137"/>
    </source>
</evidence>
<dbReference type="GO" id="GO:0006887">
    <property type="term" value="P:exocytosis"/>
    <property type="evidence" value="ECO:0007669"/>
    <property type="project" value="UniProtKB-KW"/>
</dbReference>
<comment type="catalytic activity">
    <reaction evidence="10">
        <text>L-tyrosyl-[protein] + ATP = O-phospho-L-tyrosyl-[protein] + ADP + H(+)</text>
        <dbReference type="Rhea" id="RHEA:10596"/>
        <dbReference type="Rhea" id="RHEA-COMP:10136"/>
        <dbReference type="Rhea" id="RHEA-COMP:20101"/>
        <dbReference type="ChEBI" id="CHEBI:15378"/>
        <dbReference type="ChEBI" id="CHEBI:30616"/>
        <dbReference type="ChEBI" id="CHEBI:46858"/>
        <dbReference type="ChEBI" id="CHEBI:61978"/>
        <dbReference type="ChEBI" id="CHEBI:456216"/>
        <dbReference type="EC" id="2.7.10.2"/>
    </reaction>
</comment>
<evidence type="ECO:0000256" key="5">
    <source>
        <dbReference type="ARBA" id="ARBA00022741"/>
    </source>
</evidence>
<feature type="compositionally biased region" description="Basic and acidic residues" evidence="13">
    <location>
        <begin position="29"/>
        <end position="41"/>
    </location>
</feature>
<feature type="binding site" evidence="12">
    <location>
        <position position="510"/>
    </location>
    <ligand>
        <name>ATP</name>
        <dbReference type="ChEBI" id="CHEBI:30616"/>
    </ligand>
</feature>
<keyword evidence="4" id="KW-0808">Transferase</keyword>
<keyword evidence="11" id="KW-0727">SH2 domain</keyword>
<keyword evidence="2" id="KW-0813">Transport</keyword>
<feature type="domain" description="Protein kinase" evidence="15">
    <location>
        <begin position="478"/>
        <end position="729"/>
    </location>
</feature>
<dbReference type="PROSITE" id="PS50011">
    <property type="entry name" value="PROTEIN_KINASE_DOM"/>
    <property type="match status" value="1"/>
</dbReference>
<evidence type="ECO:0000256" key="11">
    <source>
        <dbReference type="PROSITE-ProRule" id="PRU00191"/>
    </source>
</evidence>
<feature type="compositionally biased region" description="Basic and acidic residues" evidence="13">
    <location>
        <begin position="285"/>
        <end position="301"/>
    </location>
</feature>
<sequence>MNRKKIENLQKCRKRKFLDNNDSENETLSADHREQNENNNDRDDDFEEHAIVNFELGETKRGGVCIWFNGFRFTLKHNELWRCSVRDCPARVKIVSKSDNGMYGLPNAKRSQSLAGAAKTTSRKTTTTNTRLDGDNAFGVRPGGLSPFSSFAGTSFASVGSDHTYSLQPLQFGIDSPAPSTLSWPSTVEQNSPLVQYSLSPSSTTTFQPARPWEEAVVRRALFPIPYWNVHSHAASALARTNNGLEATHLHFSKGLCHHPALSDFISEVSGSIVRQVDAASLGDETTRDETTQDETTRDETTQDETTQDETTRDEMTGSVLKLMKISFKEFLGGKNDNFGRRRRPLDDTRTHWPQDTMNPDERQMWRLPYHHGLLPREDVTELLPNDGDFLVRTTEETSGTERVFALSVNVGGLVNHVIFRRHKGMYTVDLNSDKGFRTIERFVDHYLRTGTSVTSERFVTLRNAVRRANWELSHTSINLGAELGRGAFGVVKKAVLTERNGNNSQVAVKEVSQTSTKEQIKEFMNEARIMRQLDHPNVIRFHGVAVGQEPLMIVIELASDGSLTDYLKTQRRSARTRLFMCVGAAAGLTHIHSKGIIHCDIAARNCLYSNGVVKISDFGMAHKGPVKKMEPNARVPVKWLSPEALAERCFTAKSDTWAYGVMCWEIFTNGEVPYSQMAGSDVAVSLINGQRLDFPRDAPSKLVEFILQHIWDAETSGRYSMAAVHDWLKRHTLNLQKSLFQQDGERLLGLANVKKDSKRKKETFWCLAVTISQPVAVWFYIVKLEKDDTFAKKEQFALRELRVVDGVHPRKPVTDIILTIRNNMYHLDSNTLEEKEFLIRQIFKLSNAYLPVQKPEFINVSLPVDTMMPKVGNSQDSGETESKNIEMDSNYQPITQREEADFRRLLSKSNLQIGQAKQFSTVLSEQLAQLDTANLSSIMENKQNVGGLIELVDTAIELAECIERQLDEYDTLLSFVRDSVELIEEKDSLRHIEQQNNKRLFDELKDFVFLMEMVHDQHIDALKSANLSDPTGINSCCQAARVVDHFLSKKTPLNGMRAYQTKVELLNKLTVDFIDKFYAHICAIFGNMGSMLECQHIGDIIIQKHSQRHRALLPFSDLIAWLKQARPAVYAKALERYKKETRKLYKNEFDRFFSELSRRALQTVQNESGSHSLSADNAISSLKPYTDLTETAVAECRTVVESEQKFSIRFFHLNIDILSQVGVEMNKNQNDGKKTVEKQLNDQIKFAIGDIFDSLPTYFYALVSTFKDHNLVVVMSLYVALTKRLAAFTDSTSFFSSLYGSFLISLKRLFDEQMAQIEDSYANAKLLKKSRVGILDSISHFKSVSVTAVSIFGEFERRTDLDKWLEKLADAILRGIDGAAEAPTSKYPSAIVKVENLHFFYSTLSEMKIPCLDTRRKNVRLLYQENLGIYVRESMGRPLEKIHTFFERIEKHLENGAKPEEISYEQQFSRMELKRAISSYPAKEVKKGLDNLYKKVEKHLCSGSPLLVVVWRQMQEEFLNQVKHYQELISRCYGASKIELDFSIGDVLQFFSEIAQQH</sequence>
<keyword evidence="8" id="KW-0175">Coiled coil</keyword>
<dbReference type="PROSITE" id="PS00109">
    <property type="entry name" value="PROTEIN_KINASE_TYR"/>
    <property type="match status" value="1"/>
</dbReference>
<dbReference type="Pfam" id="PF07714">
    <property type="entry name" value="PK_Tyr_Ser-Thr"/>
    <property type="match status" value="1"/>
</dbReference>
<dbReference type="InterPro" id="IPR008266">
    <property type="entry name" value="Tyr_kinase_AS"/>
</dbReference>
<keyword evidence="3" id="KW-0268">Exocytosis</keyword>
<keyword evidence="5 12" id="KW-0547">Nucleotide-binding</keyword>
<proteinExistence type="inferred from homology"/>
<dbReference type="Pfam" id="PF09763">
    <property type="entry name" value="Sec3_CC"/>
    <property type="match status" value="1"/>
</dbReference>
<feature type="region of interest" description="Disordered" evidence="13">
    <location>
        <begin position="277"/>
        <end position="316"/>
    </location>
</feature>
<accession>A0ABD2K2H4</accession>
<dbReference type="PANTHER" id="PTHR16092:SF14">
    <property type="entry name" value="EXOCYST COMPLEX COMPONENT 1 ISOFORM X1"/>
    <property type="match status" value="1"/>
</dbReference>
<keyword evidence="9" id="KW-0829">Tyrosine-protein kinase</keyword>
<evidence type="ECO:0000259" key="15">
    <source>
        <dbReference type="PROSITE" id="PS50011"/>
    </source>
</evidence>
<evidence type="ECO:0000256" key="8">
    <source>
        <dbReference type="ARBA" id="ARBA00023054"/>
    </source>
</evidence>
<dbReference type="InterPro" id="IPR000719">
    <property type="entry name" value="Prot_kinase_dom"/>
</dbReference>
<feature type="region of interest" description="Disordered" evidence="13">
    <location>
        <begin position="339"/>
        <end position="360"/>
    </location>
</feature>
<feature type="region of interest" description="Disordered" evidence="13">
    <location>
        <begin position="105"/>
        <end position="136"/>
    </location>
</feature>
<dbReference type="GO" id="GO:0004715">
    <property type="term" value="F:non-membrane spanning protein tyrosine kinase activity"/>
    <property type="evidence" value="ECO:0007669"/>
    <property type="project" value="UniProtKB-EC"/>
</dbReference>
<dbReference type="Pfam" id="PF15277">
    <property type="entry name" value="Sec3-PIP2_bind"/>
    <property type="match status" value="1"/>
</dbReference>
<dbReference type="CDD" id="cd00192">
    <property type="entry name" value="PTKc"/>
    <property type="match status" value="1"/>
</dbReference>
<dbReference type="PRINTS" id="PR00109">
    <property type="entry name" value="TYRKINASE"/>
</dbReference>
<dbReference type="SUPFAM" id="SSF56112">
    <property type="entry name" value="Protein kinase-like (PK-like)"/>
    <property type="match status" value="1"/>
</dbReference>
<dbReference type="CDD" id="cd10361">
    <property type="entry name" value="SH2_Fps_family"/>
    <property type="match status" value="1"/>
</dbReference>
<feature type="domain" description="SH2" evidence="14">
    <location>
        <begin position="370"/>
        <end position="466"/>
    </location>
</feature>
<evidence type="ECO:0000256" key="2">
    <source>
        <dbReference type="ARBA" id="ARBA00022448"/>
    </source>
</evidence>
<comment type="caution">
    <text evidence="16">The sequence shown here is derived from an EMBL/GenBank/DDBJ whole genome shotgun (WGS) entry which is preliminary data.</text>
</comment>
<dbReference type="SMART" id="SM00252">
    <property type="entry name" value="SH2"/>
    <property type="match status" value="1"/>
</dbReference>
<name>A0ABD2K2H4_HETSC</name>
<dbReference type="Gene3D" id="3.30.505.10">
    <property type="entry name" value="SH2 domain"/>
    <property type="match status" value="1"/>
</dbReference>
<dbReference type="InterPro" id="IPR017441">
    <property type="entry name" value="Protein_kinase_ATP_BS"/>
</dbReference>
<dbReference type="InterPro" id="IPR001245">
    <property type="entry name" value="Ser-Thr/Tyr_kinase_cat_dom"/>
</dbReference>
<dbReference type="SMART" id="SM01313">
    <property type="entry name" value="Sec3-PIP2_bind"/>
    <property type="match status" value="1"/>
</dbReference>
<dbReference type="Gene3D" id="2.30.29.90">
    <property type="match status" value="1"/>
</dbReference>
<evidence type="ECO:0000256" key="6">
    <source>
        <dbReference type="ARBA" id="ARBA00022777"/>
    </source>
</evidence>
<evidence type="ECO:0000256" key="10">
    <source>
        <dbReference type="ARBA" id="ARBA00051245"/>
    </source>
</evidence>
<evidence type="ECO:0008006" key="18">
    <source>
        <dbReference type="Google" id="ProtNLM"/>
    </source>
</evidence>
<evidence type="ECO:0000256" key="7">
    <source>
        <dbReference type="ARBA" id="ARBA00022840"/>
    </source>
</evidence>
<dbReference type="InterPro" id="IPR019160">
    <property type="entry name" value="Sec3_CC"/>
</dbReference>
<dbReference type="InterPro" id="IPR035849">
    <property type="entry name" value="Fes/Fps/Fer_SH2"/>
</dbReference>
<dbReference type="Pfam" id="PF00017">
    <property type="entry name" value="SH2"/>
    <property type="match status" value="1"/>
</dbReference>
<dbReference type="InterPro" id="IPR000980">
    <property type="entry name" value="SH2"/>
</dbReference>